<comment type="caution">
    <text evidence="1">The sequence shown here is derived from an EMBL/GenBank/DDBJ whole genome shotgun (WGS) entry which is preliminary data.</text>
</comment>
<dbReference type="Gene3D" id="3.30.300.20">
    <property type="match status" value="1"/>
</dbReference>
<reference evidence="1 2" key="1">
    <citation type="submission" date="2017-12" db="EMBL/GenBank/DDBJ databases">
        <title>Isolation and characterization of an aerobic denitrifying Pseudomonas monteilii CY06 from aquaculture ponds.</title>
        <authorList>
            <person name="Ma Q."/>
            <person name="Cai Y."/>
            <person name="He Z."/>
        </authorList>
    </citation>
    <scope>NUCLEOTIDE SEQUENCE [LARGE SCALE GENOMIC DNA]</scope>
    <source>
        <strain evidence="1 2">CY06</strain>
    </source>
</reference>
<dbReference type="InterPro" id="IPR036102">
    <property type="entry name" value="OsmC/Ohrsf"/>
</dbReference>
<evidence type="ECO:0000313" key="1">
    <source>
        <dbReference type="EMBL" id="PKI25799.1"/>
    </source>
</evidence>
<dbReference type="Proteomes" id="UP000233399">
    <property type="component" value="Unassembled WGS sequence"/>
</dbReference>
<dbReference type="Pfam" id="PF02566">
    <property type="entry name" value="OsmC"/>
    <property type="match status" value="1"/>
</dbReference>
<dbReference type="SUPFAM" id="SSF82784">
    <property type="entry name" value="OsmC-like"/>
    <property type="match status" value="1"/>
</dbReference>
<dbReference type="PANTHER" id="PTHR42830">
    <property type="entry name" value="OSMOTICALLY INDUCIBLE FAMILY PROTEIN"/>
    <property type="match status" value="1"/>
</dbReference>
<gene>
    <name evidence="1" type="ORF">CXB65_01665</name>
</gene>
<dbReference type="InterPro" id="IPR052707">
    <property type="entry name" value="OsmC_Ohr_Peroxiredoxin"/>
</dbReference>
<dbReference type="InterPro" id="IPR015946">
    <property type="entry name" value="KH_dom-like_a/b"/>
</dbReference>
<dbReference type="InterPro" id="IPR003718">
    <property type="entry name" value="OsmC/Ohr_fam"/>
</dbReference>
<sequence>MKEHSYAVTVNWIGNTGDGTASYTAYQRDFNVEAPGKTPILGSADPAFRGNPERWNPEDMLLASISACHKLWYLHLCAVNNVNVLEYVDHPMGRMVEADGQRKGHFKNAELRPSVIISNESDLDLAKRLHDDAHHECFIANSVNFPITCSAAVKHRN</sequence>
<dbReference type="EMBL" id="PJCG01000002">
    <property type="protein sequence ID" value="PKI25799.1"/>
    <property type="molecule type" value="Genomic_DNA"/>
</dbReference>
<protein>
    <submittedName>
        <fullName evidence="1">Peroxiredoxin</fullName>
    </submittedName>
</protein>
<dbReference type="PANTHER" id="PTHR42830:SF2">
    <property type="entry name" value="OSMC_OHR FAMILY PROTEIN"/>
    <property type="match status" value="1"/>
</dbReference>
<organism evidence="1 2">
    <name type="scientific">Pseudomonas monteilii</name>
    <dbReference type="NCBI Taxonomy" id="76759"/>
    <lineage>
        <taxon>Bacteria</taxon>
        <taxon>Pseudomonadati</taxon>
        <taxon>Pseudomonadota</taxon>
        <taxon>Gammaproteobacteria</taxon>
        <taxon>Pseudomonadales</taxon>
        <taxon>Pseudomonadaceae</taxon>
        <taxon>Pseudomonas</taxon>
    </lineage>
</organism>
<dbReference type="AlphaFoldDB" id="A0A2N1IYJ6"/>
<proteinExistence type="predicted"/>
<dbReference type="RefSeq" id="WP_021784215.1">
    <property type="nucleotide sequence ID" value="NZ_PJCG01000002.1"/>
</dbReference>
<accession>A0A2N1IYJ6</accession>
<evidence type="ECO:0000313" key="2">
    <source>
        <dbReference type="Proteomes" id="UP000233399"/>
    </source>
</evidence>
<name>A0A2N1IYJ6_9PSED</name>